<dbReference type="STRING" id="411490.ANACAC_01527"/>
<evidence type="ECO:0000313" key="1">
    <source>
        <dbReference type="EMBL" id="EDR97904.1"/>
    </source>
</evidence>
<name>B0MD84_ANACD</name>
<accession>B0MD84</accession>
<dbReference type="HOGENOM" id="CLU_2520365_0_0_9"/>
<protein>
    <submittedName>
        <fullName evidence="1">Uncharacterized protein</fullName>
    </submittedName>
</protein>
<dbReference type="Proteomes" id="UP000004935">
    <property type="component" value="Unassembled WGS sequence"/>
</dbReference>
<keyword evidence="2" id="KW-1185">Reference proteome</keyword>
<reference evidence="1" key="1">
    <citation type="submission" date="2007-11" db="EMBL/GenBank/DDBJ databases">
        <authorList>
            <person name="Fulton L."/>
            <person name="Clifton S."/>
            <person name="Fulton B."/>
            <person name="Xu J."/>
            <person name="Minx P."/>
            <person name="Pepin K.H."/>
            <person name="Johnson M."/>
            <person name="Thiruvilangam P."/>
            <person name="Bhonagiri V."/>
            <person name="Nash W.E."/>
            <person name="Mardis E.R."/>
            <person name="Wilson R.K."/>
        </authorList>
    </citation>
    <scope>NUCLEOTIDE SEQUENCE [LARGE SCALE GENOMIC DNA]</scope>
    <source>
        <strain evidence="1">DSM 14662</strain>
    </source>
</reference>
<dbReference type="eggNOG" id="ENOG503407P">
    <property type="taxonomic scope" value="Bacteria"/>
</dbReference>
<organism evidence="1 2">
    <name type="scientific">Anaerostipes caccae (strain DSM 14662 / CCUG 47493 / JCM 13470 / NCIMB 13811 / L1-92)</name>
    <dbReference type="NCBI Taxonomy" id="411490"/>
    <lineage>
        <taxon>Bacteria</taxon>
        <taxon>Bacillati</taxon>
        <taxon>Bacillota</taxon>
        <taxon>Clostridia</taxon>
        <taxon>Lachnospirales</taxon>
        <taxon>Lachnospiraceae</taxon>
        <taxon>Anaerostipes</taxon>
    </lineage>
</organism>
<proteinExistence type="predicted"/>
<gene>
    <name evidence="1" type="ORF">ANACAC_01527</name>
</gene>
<dbReference type="AlphaFoldDB" id="B0MD84"/>
<evidence type="ECO:0000313" key="2">
    <source>
        <dbReference type="Proteomes" id="UP000004935"/>
    </source>
</evidence>
<dbReference type="EMBL" id="ABAX03000012">
    <property type="protein sequence ID" value="EDR97904.1"/>
    <property type="molecule type" value="Genomic_DNA"/>
</dbReference>
<reference evidence="1" key="2">
    <citation type="submission" date="2013-11" db="EMBL/GenBank/DDBJ databases">
        <title>Draft genome sequence of Anaerostipes caccae (DSM 14662).</title>
        <authorList>
            <person name="Sudarsanam P."/>
            <person name="Ley R."/>
            <person name="Guruge J."/>
            <person name="Turnbaugh P.J."/>
            <person name="Mahowald M."/>
            <person name="Liep D."/>
            <person name="Gordon J."/>
        </authorList>
    </citation>
    <scope>NUCLEOTIDE SEQUENCE</scope>
    <source>
        <strain evidence="1">DSM 14662</strain>
    </source>
</reference>
<comment type="caution">
    <text evidence="1">The sequence shown here is derived from an EMBL/GenBank/DDBJ whole genome shotgun (WGS) entry which is preliminary data.</text>
</comment>
<sequence>MSSVTFKIIKGANMKYMSEVFLELLGNDFSTENVRQTAAAVGKLLNDRTTELSGQEARDLWDVMKEFSYLIDDCSVKQKVLAKANATYSFSVNLSNN</sequence>